<evidence type="ECO:0000313" key="3">
    <source>
        <dbReference type="Proteomes" id="UP000182034"/>
    </source>
</evidence>
<organism evidence="2 3">
    <name type="scientific">Chryseobacterium limigenitum</name>
    <dbReference type="NCBI Taxonomy" id="1612149"/>
    <lineage>
        <taxon>Bacteria</taxon>
        <taxon>Pseudomonadati</taxon>
        <taxon>Bacteroidota</taxon>
        <taxon>Flavobacteriia</taxon>
        <taxon>Flavobacteriales</taxon>
        <taxon>Weeksellaceae</taxon>
        <taxon>Chryseobacterium group</taxon>
        <taxon>Chryseobacterium</taxon>
    </lineage>
</organism>
<gene>
    <name evidence="2" type="ORF">SAMN05216324_112116</name>
</gene>
<keyword evidence="3" id="KW-1185">Reference proteome</keyword>
<evidence type="ECO:0000313" key="2">
    <source>
        <dbReference type="EMBL" id="SFZ95794.1"/>
    </source>
</evidence>
<name>A0A1K2IU68_9FLAO</name>
<reference evidence="3" key="1">
    <citation type="submission" date="2016-10" db="EMBL/GenBank/DDBJ databases">
        <authorList>
            <person name="Varghese N."/>
            <person name="Submissions S."/>
        </authorList>
    </citation>
    <scope>NUCLEOTIDE SEQUENCE [LARGE SCALE GENOMIC DNA]</scope>
    <source>
        <strain evidence="3">SUR2</strain>
    </source>
</reference>
<keyword evidence="1" id="KW-0472">Membrane</keyword>
<accession>A0A1K2IU68</accession>
<dbReference type="EMBL" id="FPKW01000012">
    <property type="protein sequence ID" value="SFZ95794.1"/>
    <property type="molecule type" value="Genomic_DNA"/>
</dbReference>
<dbReference type="Proteomes" id="UP000182034">
    <property type="component" value="Unassembled WGS sequence"/>
</dbReference>
<sequence>MNAQLEIKSNSLSLLFNSKMILMCFMLLSQFIFGSSLVYTSSLKDSVGGYPANNPEFYIADNTVVTNRQQVYVKNSIPKKEKAKPYKKEKTKRDKKKSETRFVKISKSNISVKTSYLSGQIKCNIIDNQFFTISITTIDNFKKKAFAKAAFYCIIVSFIFLMILKKHISYIWGRALLLLIKRNFTRPPPFFILHIIL</sequence>
<dbReference type="RefSeq" id="WP_139255488.1">
    <property type="nucleotide sequence ID" value="NZ_FPKW01000012.1"/>
</dbReference>
<feature type="transmembrane region" description="Helical" evidence="1">
    <location>
        <begin position="20"/>
        <end position="39"/>
    </location>
</feature>
<proteinExistence type="predicted"/>
<keyword evidence="1" id="KW-1133">Transmembrane helix</keyword>
<evidence type="ECO:0000256" key="1">
    <source>
        <dbReference type="SAM" id="Phobius"/>
    </source>
</evidence>
<keyword evidence="1" id="KW-0812">Transmembrane</keyword>
<dbReference type="AlphaFoldDB" id="A0A1K2IU68"/>
<protein>
    <submittedName>
        <fullName evidence="2">Uncharacterized protein</fullName>
    </submittedName>
</protein>
<feature type="transmembrane region" description="Helical" evidence="1">
    <location>
        <begin position="145"/>
        <end position="164"/>
    </location>
</feature>